<protein>
    <submittedName>
        <fullName evidence="1">Uncharacterized protein</fullName>
    </submittedName>
</protein>
<name>A0A8J7LVP5_9RHOB</name>
<accession>A0A8J7LVP5</accession>
<gene>
    <name evidence="1" type="ORF">H1D41_06825</name>
</gene>
<evidence type="ECO:0000313" key="1">
    <source>
        <dbReference type="EMBL" id="MBI1493342.1"/>
    </source>
</evidence>
<dbReference type="AlphaFoldDB" id="A0A8J7LVP5"/>
<dbReference type="RefSeq" id="WP_228848188.1">
    <property type="nucleotide sequence ID" value="NZ_JADCKQ010000004.1"/>
</dbReference>
<evidence type="ECO:0000313" key="2">
    <source>
        <dbReference type="Proteomes" id="UP000640583"/>
    </source>
</evidence>
<proteinExistence type="predicted"/>
<keyword evidence="2" id="KW-1185">Reference proteome</keyword>
<sequence>MSSKNHRKPRKRADFPRVWDLSRPSVWSTLRYARGPLENLPLPDIDEEAGNALDCSGQPDPGMISYAALTRAIANVLRTPARPQMYRLYELLLQPGFMYEKEIAAFEISDHPGIAPGPLTALAKFLVFNAPDRYPVKWALSWLSLCRDPEIEEIAGFLGQHEIFAKAAGSLLKEHANDPDMALWILAQKHQGQGRVAIVRKIRWPDNPEIKAWLLREGFRNTVGNELLALQAARMGDLLSELRNPEPDQALIDGATEIFRAFVEPALNDGWYEYADGQEAFARWLDHVRTAPNDNQRRLIRCMVRLFVRNPQFYRELPWSEPAIAEALKRCRDILT</sequence>
<dbReference type="Proteomes" id="UP000640583">
    <property type="component" value="Unassembled WGS sequence"/>
</dbReference>
<comment type="caution">
    <text evidence="1">The sequence shown here is derived from an EMBL/GenBank/DDBJ whole genome shotgun (WGS) entry which is preliminary data.</text>
</comment>
<reference evidence="1" key="1">
    <citation type="submission" date="2020-10" db="EMBL/GenBank/DDBJ databases">
        <title>Paenihalocynthiibacter styelae gen. nov., sp. nov., isolated from stalked sea squirt Styela clava.</title>
        <authorList>
            <person name="Kim Y.-O."/>
            <person name="Yoon J.-H."/>
        </authorList>
    </citation>
    <scope>NUCLEOTIDE SEQUENCE</scope>
    <source>
        <strain evidence="1">MYP1-1</strain>
    </source>
</reference>
<dbReference type="EMBL" id="JADCKQ010000004">
    <property type="protein sequence ID" value="MBI1493342.1"/>
    <property type="molecule type" value="Genomic_DNA"/>
</dbReference>
<organism evidence="1 2">
    <name type="scientific">Halocynthiibacter styelae</name>
    <dbReference type="NCBI Taxonomy" id="2761955"/>
    <lineage>
        <taxon>Bacteria</taxon>
        <taxon>Pseudomonadati</taxon>
        <taxon>Pseudomonadota</taxon>
        <taxon>Alphaproteobacteria</taxon>
        <taxon>Rhodobacterales</taxon>
        <taxon>Paracoccaceae</taxon>
        <taxon>Halocynthiibacter</taxon>
    </lineage>
</organism>